<evidence type="ECO:0000256" key="6">
    <source>
        <dbReference type="ARBA" id="ARBA00022989"/>
    </source>
</evidence>
<evidence type="ECO:0000256" key="10">
    <source>
        <dbReference type="ARBA" id="ARBA00023136"/>
    </source>
</evidence>
<dbReference type="PROSITE" id="PS00086">
    <property type="entry name" value="CYTOCHROME_P450"/>
    <property type="match status" value="1"/>
</dbReference>
<dbReference type="Proteomes" id="UP001152523">
    <property type="component" value="Unassembled WGS sequence"/>
</dbReference>
<sequence length="455" mass="51470">MADKYGPIFRLRLGPREVVVVSNSRIAKECFTVNDAALAGRPKSISTEILGSNYASFGLAPAGPLWREVRKVVVLELLSSRRLDALRRVRQTALKTFSRDIHRSWLAADEKGQPGGAAVMLDMKEWCWKLVTGIMFQVLIGQLDEEEWRRAAERVERFFKLMGALVAGDFLPWLRWMDIGGYEKAMKESNKEMEDLMEGLLQAHKREKGEKPKEEEDFMDALISHFDGSKEIANGFDADTVIKSTCTTLLAAGTDTTANSLTWALSLVLNNEDVLKKIRDELDMHVGRERLVNDADINNLIYLQAVVKETLRLHPPGPLLLPHEALQDCTIDNYFVFKGTRLLVNVSKIHRDPSYWMDPDIFKPERFLTNQHKEIDVRGKHLELIPFGSGRRICPGISFGIESVQLGLANIVHRFDVRRPSSDLIDMSEAIGLGAAKEIPLQVLITPRLPFHLYL</sequence>
<dbReference type="GO" id="GO:0016020">
    <property type="term" value="C:membrane"/>
    <property type="evidence" value="ECO:0007669"/>
    <property type="project" value="UniProtKB-SubCell"/>
</dbReference>
<evidence type="ECO:0000256" key="5">
    <source>
        <dbReference type="ARBA" id="ARBA00022723"/>
    </source>
</evidence>
<dbReference type="AlphaFoldDB" id="A0AAV0CL46"/>
<dbReference type="GO" id="GO:0016705">
    <property type="term" value="F:oxidoreductase activity, acting on paired donors, with incorporation or reduction of molecular oxygen"/>
    <property type="evidence" value="ECO:0007669"/>
    <property type="project" value="InterPro"/>
</dbReference>
<protein>
    <recommendedName>
        <fullName evidence="16">Cytochrome P450</fullName>
    </recommendedName>
</protein>
<keyword evidence="8 11" id="KW-0408">Iron</keyword>
<keyword evidence="4" id="KW-0812">Transmembrane</keyword>
<dbReference type="InterPro" id="IPR036396">
    <property type="entry name" value="Cyt_P450_sf"/>
</dbReference>
<evidence type="ECO:0000256" key="11">
    <source>
        <dbReference type="PIRSR" id="PIRSR602401-1"/>
    </source>
</evidence>
<dbReference type="EMBL" id="CAMAPF010001073">
    <property type="protein sequence ID" value="CAH9144971.1"/>
    <property type="molecule type" value="Genomic_DNA"/>
</dbReference>
<dbReference type="FunFam" id="1.10.630.10:FF:000026">
    <property type="entry name" value="Cytochrome P450 82C4"/>
    <property type="match status" value="1"/>
</dbReference>
<keyword evidence="15" id="KW-1185">Reference proteome</keyword>
<dbReference type="PRINTS" id="PR00385">
    <property type="entry name" value="P450"/>
</dbReference>
<feature type="binding site" description="axial binding residue" evidence="11">
    <location>
        <position position="394"/>
    </location>
    <ligand>
        <name>heme</name>
        <dbReference type="ChEBI" id="CHEBI:30413"/>
    </ligand>
    <ligandPart>
        <name>Fe</name>
        <dbReference type="ChEBI" id="CHEBI:18248"/>
    </ligandPart>
</feature>
<dbReference type="Pfam" id="PF00067">
    <property type="entry name" value="p450"/>
    <property type="match status" value="1"/>
</dbReference>
<evidence type="ECO:0000256" key="2">
    <source>
        <dbReference type="ARBA" id="ARBA00004370"/>
    </source>
</evidence>
<evidence type="ECO:0000256" key="12">
    <source>
        <dbReference type="RuleBase" id="RU000461"/>
    </source>
</evidence>
<keyword evidence="6" id="KW-1133">Transmembrane helix</keyword>
<accession>A0AAV0CL46</accession>
<dbReference type="EMBL" id="CAMAPF010000034">
    <property type="protein sequence ID" value="CAH9080119.1"/>
    <property type="molecule type" value="Genomic_DNA"/>
</dbReference>
<dbReference type="PANTHER" id="PTHR47947">
    <property type="entry name" value="CYTOCHROME P450 82C3-RELATED"/>
    <property type="match status" value="1"/>
</dbReference>
<evidence type="ECO:0008006" key="16">
    <source>
        <dbReference type="Google" id="ProtNLM"/>
    </source>
</evidence>
<dbReference type="PANTHER" id="PTHR47947:SF26">
    <property type="entry name" value="CYTOCHROME P450"/>
    <property type="match status" value="1"/>
</dbReference>
<organism evidence="13 15">
    <name type="scientific">Cuscuta epithymum</name>
    <dbReference type="NCBI Taxonomy" id="186058"/>
    <lineage>
        <taxon>Eukaryota</taxon>
        <taxon>Viridiplantae</taxon>
        <taxon>Streptophyta</taxon>
        <taxon>Embryophyta</taxon>
        <taxon>Tracheophyta</taxon>
        <taxon>Spermatophyta</taxon>
        <taxon>Magnoliopsida</taxon>
        <taxon>eudicotyledons</taxon>
        <taxon>Gunneridae</taxon>
        <taxon>Pentapetalae</taxon>
        <taxon>asterids</taxon>
        <taxon>lamiids</taxon>
        <taxon>Solanales</taxon>
        <taxon>Convolvulaceae</taxon>
        <taxon>Cuscuteae</taxon>
        <taxon>Cuscuta</taxon>
        <taxon>Cuscuta subgen. Cuscuta</taxon>
    </lineage>
</organism>
<dbReference type="GO" id="GO:0005506">
    <property type="term" value="F:iron ion binding"/>
    <property type="evidence" value="ECO:0007669"/>
    <property type="project" value="InterPro"/>
</dbReference>
<keyword evidence="7 12" id="KW-0560">Oxidoreductase</keyword>
<evidence type="ECO:0000256" key="7">
    <source>
        <dbReference type="ARBA" id="ARBA00023002"/>
    </source>
</evidence>
<comment type="subcellular location">
    <subcellularLocation>
        <location evidence="2">Membrane</location>
    </subcellularLocation>
</comment>
<proteinExistence type="inferred from homology"/>
<comment type="cofactor">
    <cofactor evidence="1 11">
        <name>heme</name>
        <dbReference type="ChEBI" id="CHEBI:30413"/>
    </cofactor>
</comment>
<dbReference type="Gene3D" id="1.10.630.10">
    <property type="entry name" value="Cytochrome P450"/>
    <property type="match status" value="1"/>
</dbReference>
<evidence type="ECO:0000256" key="9">
    <source>
        <dbReference type="ARBA" id="ARBA00023033"/>
    </source>
</evidence>
<dbReference type="InterPro" id="IPR017972">
    <property type="entry name" value="Cyt_P450_CS"/>
</dbReference>
<keyword evidence="9 12" id="KW-0503">Monooxygenase</keyword>
<evidence type="ECO:0000313" key="15">
    <source>
        <dbReference type="Proteomes" id="UP001152523"/>
    </source>
</evidence>
<evidence type="ECO:0000256" key="3">
    <source>
        <dbReference type="ARBA" id="ARBA00022617"/>
    </source>
</evidence>
<evidence type="ECO:0000313" key="14">
    <source>
        <dbReference type="EMBL" id="CAH9144971.1"/>
    </source>
</evidence>
<dbReference type="GO" id="GO:0020037">
    <property type="term" value="F:heme binding"/>
    <property type="evidence" value="ECO:0007669"/>
    <property type="project" value="InterPro"/>
</dbReference>
<dbReference type="PRINTS" id="PR00463">
    <property type="entry name" value="EP450I"/>
</dbReference>
<evidence type="ECO:0000256" key="1">
    <source>
        <dbReference type="ARBA" id="ARBA00001971"/>
    </source>
</evidence>
<dbReference type="GO" id="GO:0004497">
    <property type="term" value="F:monooxygenase activity"/>
    <property type="evidence" value="ECO:0007669"/>
    <property type="project" value="UniProtKB-KW"/>
</dbReference>
<keyword evidence="10" id="KW-0472">Membrane</keyword>
<keyword evidence="3 11" id="KW-0349">Heme</keyword>
<dbReference type="SUPFAM" id="SSF48264">
    <property type="entry name" value="Cytochrome P450"/>
    <property type="match status" value="1"/>
</dbReference>
<evidence type="ECO:0000256" key="4">
    <source>
        <dbReference type="ARBA" id="ARBA00022692"/>
    </source>
</evidence>
<reference evidence="13" key="1">
    <citation type="submission" date="2022-07" db="EMBL/GenBank/DDBJ databases">
        <authorList>
            <person name="Macas J."/>
            <person name="Novak P."/>
            <person name="Neumann P."/>
        </authorList>
    </citation>
    <scope>NUCLEOTIDE SEQUENCE</scope>
</reference>
<keyword evidence="5 11" id="KW-0479">Metal-binding</keyword>
<evidence type="ECO:0000313" key="13">
    <source>
        <dbReference type="EMBL" id="CAH9080119.1"/>
    </source>
</evidence>
<comment type="similarity">
    <text evidence="12">Belongs to the cytochrome P450 family.</text>
</comment>
<dbReference type="InterPro" id="IPR001128">
    <property type="entry name" value="Cyt_P450"/>
</dbReference>
<dbReference type="InterPro" id="IPR002401">
    <property type="entry name" value="Cyt_P450_E_grp-I"/>
</dbReference>
<gene>
    <name evidence="14" type="ORF">CEPIT_LOCUS41852</name>
    <name evidence="13" type="ORF">CEPIT_LOCUS7232</name>
</gene>
<comment type="caution">
    <text evidence="13">The sequence shown here is derived from an EMBL/GenBank/DDBJ whole genome shotgun (WGS) entry which is preliminary data.</text>
</comment>
<dbReference type="InterPro" id="IPR050651">
    <property type="entry name" value="Plant_Cytochrome_P450_Monoox"/>
</dbReference>
<name>A0AAV0CL46_9ASTE</name>
<evidence type="ECO:0000256" key="8">
    <source>
        <dbReference type="ARBA" id="ARBA00023004"/>
    </source>
</evidence>